<evidence type="ECO:0000313" key="1">
    <source>
        <dbReference type="EMBL" id="AMY06954.1"/>
    </source>
</evidence>
<keyword evidence="2" id="KW-1185">Reference proteome</keyword>
<dbReference type="GO" id="GO:0042802">
    <property type="term" value="F:identical protein binding"/>
    <property type="evidence" value="ECO:0007669"/>
    <property type="project" value="InterPro"/>
</dbReference>
<dbReference type="Pfam" id="PF13374">
    <property type="entry name" value="TPR_10"/>
    <property type="match status" value="1"/>
</dbReference>
<dbReference type="InterPro" id="IPR019734">
    <property type="entry name" value="TPR_rpt"/>
</dbReference>
<dbReference type="SMART" id="SM00028">
    <property type="entry name" value="TPR"/>
    <property type="match status" value="6"/>
</dbReference>
<dbReference type="Gene3D" id="1.25.40.10">
    <property type="entry name" value="Tetratricopeptide repeat domain"/>
    <property type="match status" value="3"/>
</dbReference>
<dbReference type="Proteomes" id="UP000076079">
    <property type="component" value="Chromosome"/>
</dbReference>
<dbReference type="PATRIC" id="fig|1813736.3.peg.128"/>
<reference evidence="2" key="2">
    <citation type="submission" date="2016-04" db="EMBL/GenBank/DDBJ databases">
        <title>First Complete Genome Sequence of a Subdivision 6 Acidobacterium.</title>
        <authorList>
            <person name="Huang S."/>
            <person name="Vieira S."/>
            <person name="Bunk B."/>
            <person name="Riedel T."/>
            <person name="Sproeer C."/>
            <person name="Overmann J."/>
        </authorList>
    </citation>
    <scope>NUCLEOTIDE SEQUENCE [LARGE SCALE GENOMIC DNA]</scope>
    <source>
        <strain evidence="2">DSM 100886 HEG_-6_39</strain>
    </source>
</reference>
<gene>
    <name evidence="1" type="ORF">LuPra_00118</name>
</gene>
<dbReference type="Pfam" id="PF07721">
    <property type="entry name" value="TPR_4"/>
    <property type="match status" value="1"/>
</dbReference>
<reference evidence="1 2" key="1">
    <citation type="journal article" date="2016" name="Genome Announc.">
        <title>First Complete Genome Sequence of a Subdivision 6 Acidobacterium Strain.</title>
        <authorList>
            <person name="Huang S."/>
            <person name="Vieira S."/>
            <person name="Bunk B."/>
            <person name="Riedel T."/>
            <person name="Sproer C."/>
            <person name="Overmann J."/>
        </authorList>
    </citation>
    <scope>NUCLEOTIDE SEQUENCE [LARGE SCALE GENOMIC DNA]</scope>
    <source>
        <strain evidence="2">DSM 100886 HEG_-6_39</strain>
    </source>
</reference>
<accession>A0A143PGR5</accession>
<dbReference type="STRING" id="1855912.LuPra_00118"/>
<dbReference type="InterPro" id="IPR011990">
    <property type="entry name" value="TPR-like_helical_dom_sf"/>
</dbReference>
<dbReference type="KEGG" id="abac:LuPra_00118"/>
<dbReference type="EMBL" id="CP015136">
    <property type="protein sequence ID" value="AMY06954.1"/>
    <property type="molecule type" value="Genomic_DNA"/>
</dbReference>
<dbReference type="SUPFAM" id="SSF52540">
    <property type="entry name" value="P-loop containing nucleoside triphosphate hydrolases"/>
    <property type="match status" value="1"/>
</dbReference>
<name>A0A143PGR5_LUTPR</name>
<dbReference type="AlphaFoldDB" id="A0A143PGR5"/>
<organism evidence="1 2">
    <name type="scientific">Luteitalea pratensis</name>
    <dbReference type="NCBI Taxonomy" id="1855912"/>
    <lineage>
        <taxon>Bacteria</taxon>
        <taxon>Pseudomonadati</taxon>
        <taxon>Acidobacteriota</taxon>
        <taxon>Vicinamibacteria</taxon>
        <taxon>Vicinamibacterales</taxon>
        <taxon>Vicinamibacteraceae</taxon>
        <taxon>Luteitalea</taxon>
    </lineage>
</organism>
<protein>
    <submittedName>
        <fullName evidence="1">Putative ATPase</fullName>
    </submittedName>
</protein>
<dbReference type="InterPro" id="IPR011717">
    <property type="entry name" value="TPR-4"/>
</dbReference>
<sequence>MMASPVSEDVTRLHEVVTFYSYKGGTGRTMALANAACLITRRDPGCRVLAVDWDLEAPGLHYYLHPAQTGEAESAVDGLVEYFSQVQAAIKDRRGEAVDDEAVLANIPLSAHCRETVVPNVHLMQAGRFDSTYQARLSRLDWQEIYRDSPTLFRTFASLLLRQYDVVLVDSRTGLTDISGICTSLLPDKVVVVFTANQQSLTGVEQLVRSSVEYRRGSPDLRPLLVYPLPSRIDDQREQLRRQWRHGDATLGIEGFQPQFERILRGAYALDGCDLSDYFNEVQVQHSPDYSYGEKVAALAAPDHDRFSIIRSYEALLDWLGSSAAPWETPAQARERTRLESLLQREAEFQRDATIDVAPLLALQAEIVRLSQQHRGATHLDTVRAMQRYVRTALGGGGDLSAALTVLESLGAALPQLRVPVRVHAIGAMLQATPSLRAQGQSAAAERLGRLALSEIEALRGPSGASADVVAALDALGSQLQDAAAFAEARTLREFVLEERRRCDGDERQSTLNASRRLAETHWALGNYATARSMLEHAGTIAATVLGEQARETLAIRQQLAEVLAEQGHADQALQLTDAVLEARSRLLGPAHEDTLATLALRSDVLRDSGRLDEARAACEAVVAAQSASLGNDNPDTLASRDRLAAILQAQGHLAEARAAQEAVVEAYGRVFGAQHPVTLRATANLAATLWALGALSEARALEQHVLDVRRDVLGPAHPETLTAMNNLASTLWSQGDLVGARALEEQALETRRRVLGDDHPATLVSMGNLAETLRLQGELPEAKALGMAVIEGRRRTLGPEHPETLAAMNNLALTLRALGDAEQARRLLEQVVEVRRRVQGHEHPDTLKAAYNLAETLRQAGDLTKARQIHETVLAARRRILGHEDRDTLASMVELSLTASAQDDFATARPLLEHVLEEYLRLAGEDDRRTLAVRTHLARALIALGDVAGAQLHQEHLASAWARRVEKDRIESGPRGIGDYPGARGTRS</sequence>
<dbReference type="SUPFAM" id="SSF48452">
    <property type="entry name" value="TPR-like"/>
    <property type="match status" value="4"/>
</dbReference>
<evidence type="ECO:0000313" key="2">
    <source>
        <dbReference type="Proteomes" id="UP000076079"/>
    </source>
</evidence>
<dbReference type="Gene3D" id="3.40.50.300">
    <property type="entry name" value="P-loop containing nucleotide triphosphate hydrolases"/>
    <property type="match status" value="1"/>
</dbReference>
<dbReference type="InterPro" id="IPR027417">
    <property type="entry name" value="P-loop_NTPase"/>
</dbReference>
<dbReference type="PANTHER" id="PTHR46082">
    <property type="entry name" value="ATP/GTP-BINDING PROTEIN-RELATED"/>
    <property type="match status" value="1"/>
</dbReference>
<dbReference type="NCBIfam" id="NF047398">
    <property type="entry name" value="AAA_KGGVGR"/>
    <property type="match status" value="1"/>
</dbReference>
<proteinExistence type="predicted"/>
<dbReference type="PANTHER" id="PTHR46082:SF6">
    <property type="entry name" value="AAA+ ATPASE DOMAIN-CONTAINING PROTEIN-RELATED"/>
    <property type="match status" value="1"/>
</dbReference>
<dbReference type="Pfam" id="PF13424">
    <property type="entry name" value="TPR_12"/>
    <property type="match status" value="4"/>
</dbReference>
<dbReference type="InterPro" id="IPR053137">
    <property type="entry name" value="NLR-like"/>
</dbReference>